<evidence type="ECO:0000256" key="1">
    <source>
        <dbReference type="SAM" id="MobiDB-lite"/>
    </source>
</evidence>
<feature type="region of interest" description="Disordered" evidence="1">
    <location>
        <begin position="1"/>
        <end position="20"/>
    </location>
</feature>
<sequence>MELANTALVHKAGSAAPGSVQSSAQMLVLKKAIDQQAQGALQLLDALPAQPALASSGSLGTRLNVYA</sequence>
<dbReference type="AlphaFoldDB" id="A0A2N8KRX6"/>
<gene>
    <name evidence="2" type="ORF">C1O66_20845</name>
</gene>
<dbReference type="InterPro" id="IPR025906">
    <property type="entry name" value="YjfB_motility"/>
</dbReference>
<proteinExistence type="predicted"/>
<reference evidence="2 3" key="1">
    <citation type="submission" date="2018-01" db="EMBL/GenBank/DDBJ databases">
        <title>Draft genome sequence of Paucibacter aquatile CR182 isolated from freshwater of the Nakdong River.</title>
        <authorList>
            <person name="Choi A."/>
            <person name="Chung E.J."/>
        </authorList>
    </citation>
    <scope>NUCLEOTIDE SEQUENCE [LARGE SCALE GENOMIC DNA]</scope>
    <source>
        <strain evidence="2 3">CR182</strain>
    </source>
</reference>
<dbReference type="Proteomes" id="UP000235916">
    <property type="component" value="Unassembled WGS sequence"/>
</dbReference>
<dbReference type="Pfam" id="PF14070">
    <property type="entry name" value="YjfB_motility"/>
    <property type="match status" value="1"/>
</dbReference>
<protein>
    <submittedName>
        <fullName evidence="2">Putative motility protein</fullName>
    </submittedName>
</protein>
<organism evidence="2 3">
    <name type="scientific">Kinneretia aquatilis</name>
    <dbReference type="NCBI Taxonomy" id="2070761"/>
    <lineage>
        <taxon>Bacteria</taxon>
        <taxon>Pseudomonadati</taxon>
        <taxon>Pseudomonadota</taxon>
        <taxon>Betaproteobacteria</taxon>
        <taxon>Burkholderiales</taxon>
        <taxon>Sphaerotilaceae</taxon>
        <taxon>Roseateles</taxon>
    </lineage>
</organism>
<name>A0A2N8KRX6_9BURK</name>
<evidence type="ECO:0000313" key="3">
    <source>
        <dbReference type="Proteomes" id="UP000235916"/>
    </source>
</evidence>
<accession>A0A2N8KRX6</accession>
<dbReference type="EMBL" id="POSP01000004">
    <property type="protein sequence ID" value="PND36172.1"/>
    <property type="molecule type" value="Genomic_DNA"/>
</dbReference>
<comment type="caution">
    <text evidence="2">The sequence shown here is derived from an EMBL/GenBank/DDBJ whole genome shotgun (WGS) entry which is preliminary data.</text>
</comment>
<evidence type="ECO:0000313" key="2">
    <source>
        <dbReference type="EMBL" id="PND36172.1"/>
    </source>
</evidence>
<keyword evidence="3" id="KW-1185">Reference proteome</keyword>
<dbReference type="RefSeq" id="WP_102769947.1">
    <property type="nucleotide sequence ID" value="NZ_POSP01000004.1"/>
</dbReference>